<comment type="caution">
    <text evidence="2">The sequence shown here is derived from an EMBL/GenBank/DDBJ whole genome shotgun (WGS) entry which is preliminary data.</text>
</comment>
<feature type="transmembrane region" description="Helical" evidence="1">
    <location>
        <begin position="249"/>
        <end position="267"/>
    </location>
</feature>
<keyword evidence="1" id="KW-0472">Membrane</keyword>
<dbReference type="RefSeq" id="WP_330485633.1">
    <property type="nucleotide sequence ID" value="NZ_JAZBJZ010000117.1"/>
</dbReference>
<name>A0AAW9Q9M2_9CYAN</name>
<dbReference type="Proteomes" id="UP001333818">
    <property type="component" value="Unassembled WGS sequence"/>
</dbReference>
<proteinExistence type="predicted"/>
<evidence type="ECO:0000313" key="3">
    <source>
        <dbReference type="Proteomes" id="UP001333818"/>
    </source>
</evidence>
<protein>
    <submittedName>
        <fullName evidence="2">Uncharacterized protein</fullName>
    </submittedName>
</protein>
<sequence length="282" mass="31592">MNQSKSSSNQKELARQGNPEAIAVLLNRAYEPYGISAQVKRRQDCLQIVLEAEDIPDCELNVRRIVKGLRKFEIEGITTLEIYGSQRSRQIPAWSHTEKLIENITEEVVTPPKISPIPSQAQVRGISPSRKTVKPEATGKFSFKISIYGWMADVLSTKLMNFVLKTFVWYVAFFLGSDRVQIASFYKNAWILYLFVGLSGTVFGGYLSARLARSFPLRQAIATGFLSLIWGMFWMMGKPTAANFSGYNLAALGLTVPAAILGYFLHLHGKNPFSILRSQLSQ</sequence>
<organism evidence="2 3">
    <name type="scientific">Tumidithrix elongata BACA0141</name>
    <dbReference type="NCBI Taxonomy" id="2716417"/>
    <lineage>
        <taxon>Bacteria</taxon>
        <taxon>Bacillati</taxon>
        <taxon>Cyanobacteriota</taxon>
        <taxon>Cyanophyceae</taxon>
        <taxon>Pseudanabaenales</taxon>
        <taxon>Pseudanabaenaceae</taxon>
        <taxon>Tumidithrix</taxon>
        <taxon>Tumidithrix elongata</taxon>
    </lineage>
</organism>
<reference evidence="2" key="1">
    <citation type="submission" date="2024-01" db="EMBL/GenBank/DDBJ databases">
        <title>Bank of Algae and Cyanobacteria of the Azores (BACA) strain genomes.</title>
        <authorList>
            <person name="Luz R."/>
            <person name="Cordeiro R."/>
            <person name="Fonseca A."/>
            <person name="Goncalves V."/>
        </authorList>
    </citation>
    <scope>NUCLEOTIDE SEQUENCE</scope>
    <source>
        <strain evidence="2">BACA0141</strain>
    </source>
</reference>
<gene>
    <name evidence="2" type="ORF">V2H45_20840</name>
</gene>
<evidence type="ECO:0000313" key="2">
    <source>
        <dbReference type="EMBL" id="MEE3719196.1"/>
    </source>
</evidence>
<keyword evidence="3" id="KW-1185">Reference proteome</keyword>
<evidence type="ECO:0000256" key="1">
    <source>
        <dbReference type="SAM" id="Phobius"/>
    </source>
</evidence>
<dbReference type="AlphaFoldDB" id="A0AAW9Q9M2"/>
<feature type="transmembrane region" description="Helical" evidence="1">
    <location>
        <begin position="220"/>
        <end position="237"/>
    </location>
</feature>
<accession>A0AAW9Q9M2</accession>
<feature type="transmembrane region" description="Helical" evidence="1">
    <location>
        <begin position="189"/>
        <end position="208"/>
    </location>
</feature>
<keyword evidence="1" id="KW-0812">Transmembrane</keyword>
<feature type="transmembrane region" description="Helical" evidence="1">
    <location>
        <begin position="159"/>
        <end position="177"/>
    </location>
</feature>
<keyword evidence="1" id="KW-1133">Transmembrane helix</keyword>
<dbReference type="EMBL" id="JAZBJZ010000117">
    <property type="protein sequence ID" value="MEE3719196.1"/>
    <property type="molecule type" value="Genomic_DNA"/>
</dbReference>